<feature type="compositionally biased region" description="Low complexity" evidence="3">
    <location>
        <begin position="415"/>
        <end position="425"/>
    </location>
</feature>
<dbReference type="GO" id="GO:0000324">
    <property type="term" value="C:fungal-type vacuole"/>
    <property type="evidence" value="ECO:0007669"/>
    <property type="project" value="TreeGrafter"/>
</dbReference>
<keyword evidence="2" id="KW-0325">Glycoprotein</keyword>
<dbReference type="GO" id="GO:0008081">
    <property type="term" value="F:phosphoric diester hydrolase activity"/>
    <property type="evidence" value="ECO:0007669"/>
    <property type="project" value="TreeGrafter"/>
</dbReference>
<evidence type="ECO:0000256" key="3">
    <source>
        <dbReference type="SAM" id="MobiDB-lite"/>
    </source>
</evidence>
<dbReference type="AlphaFoldDB" id="A0A0K3CMH3"/>
<dbReference type="EMBL" id="CWKI01000011">
    <property type="protein sequence ID" value="CTR09675.1"/>
    <property type="molecule type" value="Genomic_DNA"/>
</dbReference>
<evidence type="ECO:0000313" key="5">
    <source>
        <dbReference type="EMBL" id="CTR09675.1"/>
    </source>
</evidence>
<dbReference type="SUPFAM" id="SSF56300">
    <property type="entry name" value="Metallo-dependent phosphatases"/>
    <property type="match status" value="1"/>
</dbReference>
<feature type="region of interest" description="Disordered" evidence="3">
    <location>
        <begin position="415"/>
        <end position="434"/>
    </location>
</feature>
<dbReference type="GO" id="GO:0005615">
    <property type="term" value="C:extracellular space"/>
    <property type="evidence" value="ECO:0007669"/>
    <property type="project" value="TreeGrafter"/>
</dbReference>
<dbReference type="OrthoDB" id="348678at2759"/>
<dbReference type="Gene3D" id="3.60.21.10">
    <property type="match status" value="1"/>
</dbReference>
<feature type="compositionally biased region" description="Low complexity" evidence="3">
    <location>
        <begin position="17"/>
        <end position="30"/>
    </location>
</feature>
<feature type="region of interest" description="Disordered" evidence="3">
    <location>
        <begin position="616"/>
        <end position="655"/>
    </location>
</feature>
<accession>A0A0K3CMH3</accession>
<reference evidence="5 7" key="1">
    <citation type="submission" date="2015-07" db="EMBL/GenBank/DDBJ databases">
        <authorList>
            <person name="Cajimat M.N.B."/>
            <person name="Milazzo M.L."/>
            <person name="Fulhorst C.F."/>
        </authorList>
    </citation>
    <scope>NUCLEOTIDE SEQUENCE [LARGE SCALE GENOMIC DNA]</scope>
    <source>
        <strain evidence="5">Single colony</strain>
    </source>
</reference>
<evidence type="ECO:0000256" key="1">
    <source>
        <dbReference type="ARBA" id="ARBA00022801"/>
    </source>
</evidence>
<dbReference type="Proteomes" id="UP000199069">
    <property type="component" value="Unassembled WGS sequence"/>
</dbReference>
<dbReference type="InterPro" id="IPR029052">
    <property type="entry name" value="Metallo-depent_PP-like"/>
</dbReference>
<feature type="region of interest" description="Disordered" evidence="3">
    <location>
        <begin position="68"/>
        <end position="95"/>
    </location>
</feature>
<proteinExistence type="predicted"/>
<feature type="compositionally biased region" description="Low complexity" evidence="3">
    <location>
        <begin position="643"/>
        <end position="653"/>
    </location>
</feature>
<gene>
    <name evidence="5" type="primary">FGENESH: predicted gene_11.32</name>
    <name evidence="6" type="ORF">AAT19DRAFT_9727</name>
    <name evidence="5" type="ORF">BN2166_0055360</name>
</gene>
<dbReference type="GO" id="GO:0004309">
    <property type="term" value="F:exopolyphosphatase activity"/>
    <property type="evidence" value="ECO:0007669"/>
    <property type="project" value="TreeGrafter"/>
</dbReference>
<dbReference type="GO" id="GO:0000298">
    <property type="term" value="F:endopolyphosphatase activity"/>
    <property type="evidence" value="ECO:0007669"/>
    <property type="project" value="TreeGrafter"/>
</dbReference>
<keyword evidence="7" id="KW-1185">Reference proteome</keyword>
<evidence type="ECO:0000313" key="8">
    <source>
        <dbReference type="Proteomes" id="UP000239560"/>
    </source>
</evidence>
<feature type="compositionally biased region" description="Basic residues" evidence="3">
    <location>
        <begin position="70"/>
        <end position="79"/>
    </location>
</feature>
<feature type="compositionally biased region" description="Low complexity" evidence="3">
    <location>
        <begin position="621"/>
        <end position="636"/>
    </location>
</feature>
<feature type="region of interest" description="Disordered" evidence="3">
    <location>
        <begin position="17"/>
        <end position="36"/>
    </location>
</feature>
<dbReference type="PANTHER" id="PTHR10340">
    <property type="entry name" value="SPHINGOMYELIN PHOSPHODIESTERASE"/>
    <property type="match status" value="1"/>
</dbReference>
<keyword evidence="1" id="KW-0378">Hydrolase</keyword>
<dbReference type="GO" id="GO:0006798">
    <property type="term" value="P:polyphosphate catabolic process"/>
    <property type="evidence" value="ECO:0007669"/>
    <property type="project" value="TreeGrafter"/>
</dbReference>
<feature type="chain" id="PRO_5033227238" evidence="4">
    <location>
        <begin position="19"/>
        <end position="716"/>
    </location>
</feature>
<dbReference type="PANTHER" id="PTHR10340:SF55">
    <property type="entry name" value="ENDOPOLYPHOSPHATASE"/>
    <property type="match status" value="1"/>
</dbReference>
<dbReference type="STRING" id="5286.A0A0K3CMH3"/>
<dbReference type="Proteomes" id="UP000239560">
    <property type="component" value="Unassembled WGS sequence"/>
</dbReference>
<evidence type="ECO:0000256" key="4">
    <source>
        <dbReference type="SAM" id="SignalP"/>
    </source>
</evidence>
<dbReference type="OMA" id="LRFQDTI"/>
<keyword evidence="4" id="KW-0732">Signal</keyword>
<evidence type="ECO:0000313" key="6">
    <source>
        <dbReference type="EMBL" id="PRQ71612.1"/>
    </source>
</evidence>
<evidence type="ECO:0000313" key="7">
    <source>
        <dbReference type="Proteomes" id="UP000199069"/>
    </source>
</evidence>
<reference evidence="6 8" key="2">
    <citation type="journal article" date="2018" name="Elife">
        <title>Functional genomics of lipid metabolism in the oleaginous yeast Rhodosporidium toruloides.</title>
        <authorList>
            <person name="Coradetti S.T."/>
            <person name="Pinel D."/>
            <person name="Geiselman G."/>
            <person name="Ito M."/>
            <person name="Mondo S."/>
            <person name="Reilly M.C."/>
            <person name="Cheng Y.F."/>
            <person name="Bauer S."/>
            <person name="Grigoriev I."/>
            <person name="Gladden J.M."/>
            <person name="Simmons B.A."/>
            <person name="Brem R."/>
            <person name="Arkin A.P."/>
            <person name="Skerker J.M."/>
        </authorList>
    </citation>
    <scope>NUCLEOTIDE SEQUENCE [LARGE SCALE GENOMIC DNA]</scope>
    <source>
        <strain evidence="6 8">NBRC 0880</strain>
    </source>
</reference>
<feature type="signal peptide" evidence="4">
    <location>
        <begin position="1"/>
        <end position="18"/>
    </location>
</feature>
<feature type="region of interest" description="Disordered" evidence="3">
    <location>
        <begin position="520"/>
        <end position="563"/>
    </location>
</feature>
<organism evidence="5 7">
    <name type="scientific">Rhodotorula toruloides</name>
    <name type="common">Yeast</name>
    <name type="synonym">Rhodosporidium toruloides</name>
    <dbReference type="NCBI Taxonomy" id="5286"/>
    <lineage>
        <taxon>Eukaryota</taxon>
        <taxon>Fungi</taxon>
        <taxon>Dikarya</taxon>
        <taxon>Basidiomycota</taxon>
        <taxon>Pucciniomycotina</taxon>
        <taxon>Microbotryomycetes</taxon>
        <taxon>Sporidiobolales</taxon>
        <taxon>Sporidiobolaceae</taxon>
        <taxon>Rhodotorula</taxon>
    </lineage>
</organism>
<dbReference type="EMBL" id="LCTV02000011">
    <property type="protein sequence ID" value="PRQ71612.1"/>
    <property type="molecule type" value="Genomic_DNA"/>
</dbReference>
<evidence type="ECO:0000256" key="2">
    <source>
        <dbReference type="ARBA" id="ARBA00023180"/>
    </source>
</evidence>
<name>A0A0K3CMH3_RHOTO</name>
<feature type="compositionally biased region" description="Basic residues" evidence="3">
    <location>
        <begin position="520"/>
        <end position="540"/>
    </location>
</feature>
<protein>
    <submittedName>
        <fullName evidence="5">BY PROTMAP: gi|472582175|gb|EMS19871.1| endopolyphosphatase [Rhodosporidium toruloides NP11] gi|647399723|emb|CDR44681.1| RHTO0S09e07624g1_1 [Rhodosporidium toruloides]</fullName>
    </submittedName>
    <submittedName>
        <fullName evidence="6">Metallo-dependent phosphatase-like protein</fullName>
    </submittedName>
</protein>
<sequence>MFSSLILPLLLAASSTSSTPLTSATPSPSTRAHGSVAARPLKGRFIHITDVHPDPFYRTGASEDEACHFKEKRKKKKGKGKEGKGSAAGVDGWSVADQVEADEEEELDALVKPDGARDAGYWGLPVSDCDTPLSLVNATFDWLEKHFKGEVDFVVWTGDNARHDIDSRLPRSLPEIFDLNRFVVDRVRSAFGKDVPIVASIGNNDIYPHNVLAPGPNKITSEYLSIWHSFIPEHFLHTFARGGYYSVEAIKGDLLLVSLNTLYFYSRNSIVDGCPPFDEDFAPWRTAQGGANASNRAYLDPSLHPSSAAAASLFQSHVSSLTSPSSSPSSSNVRDIDPGTEQLLWLEQQLTLARARGMQVWLTGHVPATRENWYEGCYQRYAELVLAWQDTVVGQLFGHMNVDFFSFLQDSDTSQPSASSSSSRSPPAPNDLRTLSSSLLSSTYSLYSHLPPQHKTREKDFAPVYVSPSVIPTYLPGVRVWEYNTTGGGREMRRMIREEQDADLEEDVESWVDRVRAWAGRRGKKGRRGGKGKGRSKRPPRNPDRPPRPPRHSSPHAPARKNTYLTPLSYTQYYLSLEALEEANAAAAEVANGNKSETEPPKWELMYTTLSTTELARRLSRQSSSSAERDPLFPSSLLPPPIRTLLSSPSTPSRTHRLRRMLHSLNLTPYDGVLSSGEGLTVKALLRVARWVTEGKKGGKRWEAFRWRMGVGSGEL</sequence>